<evidence type="ECO:0000313" key="2">
    <source>
        <dbReference type="EMBL" id="GGX65533.1"/>
    </source>
</evidence>
<reference evidence="2" key="2">
    <citation type="submission" date="2020-09" db="EMBL/GenBank/DDBJ databases">
        <authorList>
            <person name="Sun Q."/>
            <person name="Ohkuma M."/>
        </authorList>
    </citation>
    <scope>NUCLEOTIDE SEQUENCE</scope>
    <source>
        <strain evidence="2">JCM 4790</strain>
    </source>
</reference>
<sequence length="271" mass="30855">MGGSHRSPDEPEVTSSKDELTDDGAIGAAAILLAQRGQTTAASLMLDVTAFVFQRRMHHEESMDFTSELEYEDVILEVEPYLASRFDQSMVNQISSALDAVGYKWKRYFGEVTVREVIPEVGPDWRNRLARELEGKGVSNQGRKVRYTPTHPRVDDLHLTNEWEHRVYQVLRERQASFPDNETIGIIPLAGMRVLEHTFEPDLIVTYRGRVGVIEVDGPHHKGRRSDDAGRERLLRNAGIRHIDRIDVVDSTQRSEVEKFVTDFLKHLGAH</sequence>
<proteinExistence type="predicted"/>
<evidence type="ECO:0000256" key="1">
    <source>
        <dbReference type="SAM" id="MobiDB-lite"/>
    </source>
</evidence>
<gene>
    <name evidence="2" type="ORF">GCM10010358_19880</name>
</gene>
<accession>A0A918NE02</accession>
<dbReference type="AlphaFoldDB" id="A0A918NE02"/>
<evidence type="ECO:0000313" key="3">
    <source>
        <dbReference type="Proteomes" id="UP000619244"/>
    </source>
</evidence>
<comment type="caution">
    <text evidence="2">The sequence shown here is derived from an EMBL/GenBank/DDBJ whole genome shotgun (WGS) entry which is preliminary data.</text>
</comment>
<keyword evidence="3" id="KW-1185">Reference proteome</keyword>
<dbReference type="EMBL" id="BMVU01000005">
    <property type="protein sequence ID" value="GGX65533.1"/>
    <property type="molecule type" value="Genomic_DNA"/>
</dbReference>
<name>A0A918NE02_9ACTN</name>
<evidence type="ECO:0008006" key="4">
    <source>
        <dbReference type="Google" id="ProtNLM"/>
    </source>
</evidence>
<feature type="region of interest" description="Disordered" evidence="1">
    <location>
        <begin position="1"/>
        <end position="20"/>
    </location>
</feature>
<protein>
    <recommendedName>
        <fullName evidence="4">DUF559 domain-containing protein</fullName>
    </recommendedName>
</protein>
<dbReference type="Proteomes" id="UP000619244">
    <property type="component" value="Unassembled WGS sequence"/>
</dbReference>
<organism evidence="2 3">
    <name type="scientific">Streptomyces minutiscleroticus</name>
    <dbReference type="NCBI Taxonomy" id="68238"/>
    <lineage>
        <taxon>Bacteria</taxon>
        <taxon>Bacillati</taxon>
        <taxon>Actinomycetota</taxon>
        <taxon>Actinomycetes</taxon>
        <taxon>Kitasatosporales</taxon>
        <taxon>Streptomycetaceae</taxon>
        <taxon>Streptomyces</taxon>
    </lineage>
</organism>
<reference evidence="2" key="1">
    <citation type="journal article" date="2014" name="Int. J. Syst. Evol. Microbiol.">
        <title>Complete genome sequence of Corynebacterium casei LMG S-19264T (=DSM 44701T), isolated from a smear-ripened cheese.</title>
        <authorList>
            <consortium name="US DOE Joint Genome Institute (JGI-PGF)"/>
            <person name="Walter F."/>
            <person name="Albersmeier A."/>
            <person name="Kalinowski J."/>
            <person name="Ruckert C."/>
        </authorList>
    </citation>
    <scope>NUCLEOTIDE SEQUENCE</scope>
    <source>
        <strain evidence="2">JCM 4790</strain>
    </source>
</reference>
<dbReference type="RefSeq" id="WP_190189805.1">
    <property type="nucleotide sequence ID" value="NZ_BMVU01000005.1"/>
</dbReference>